<dbReference type="Gene3D" id="1.20.5.4090">
    <property type="match status" value="1"/>
</dbReference>
<organism evidence="4 5">
    <name type="scientific">Enhygromyxa salina</name>
    <dbReference type="NCBI Taxonomy" id="215803"/>
    <lineage>
        <taxon>Bacteria</taxon>
        <taxon>Pseudomonadati</taxon>
        <taxon>Myxococcota</taxon>
        <taxon>Polyangia</taxon>
        <taxon>Nannocystales</taxon>
        <taxon>Nannocystaceae</taxon>
        <taxon>Enhygromyxa</taxon>
    </lineage>
</organism>
<accession>A0A0C1ZLN1</accession>
<reference evidence="4 5" key="1">
    <citation type="submission" date="2014-12" db="EMBL/GenBank/DDBJ databases">
        <title>Genome assembly of Enhygromyxa salina DSM 15201.</title>
        <authorList>
            <person name="Sharma G."/>
            <person name="Subramanian S."/>
        </authorList>
    </citation>
    <scope>NUCLEOTIDE SEQUENCE [LARGE SCALE GENOMIC DNA]</scope>
    <source>
        <strain evidence="4 5">DSM 15201</strain>
    </source>
</reference>
<dbReference type="PROSITE" id="PS51123">
    <property type="entry name" value="OMPA_2"/>
    <property type="match status" value="1"/>
</dbReference>
<dbReference type="AlphaFoldDB" id="A0A0C1ZLN1"/>
<dbReference type="SUPFAM" id="SSF57997">
    <property type="entry name" value="Tropomyosin"/>
    <property type="match status" value="1"/>
</dbReference>
<dbReference type="SUPFAM" id="SSF103088">
    <property type="entry name" value="OmpA-like"/>
    <property type="match status" value="1"/>
</dbReference>
<comment type="caution">
    <text evidence="4">The sequence shown here is derived from an EMBL/GenBank/DDBJ whole genome shotgun (WGS) entry which is preliminary data.</text>
</comment>
<dbReference type="EMBL" id="JMCC02000202">
    <property type="protein sequence ID" value="KIG11678.1"/>
    <property type="molecule type" value="Genomic_DNA"/>
</dbReference>
<keyword evidence="4" id="KW-0969">Cilium</keyword>
<evidence type="ECO:0000256" key="1">
    <source>
        <dbReference type="PROSITE-ProRule" id="PRU00473"/>
    </source>
</evidence>
<dbReference type="GO" id="GO:0016020">
    <property type="term" value="C:membrane"/>
    <property type="evidence" value="ECO:0007669"/>
    <property type="project" value="UniProtKB-UniRule"/>
</dbReference>
<dbReference type="Proteomes" id="UP000031599">
    <property type="component" value="Unassembled WGS sequence"/>
</dbReference>
<dbReference type="PANTHER" id="PTHR30329">
    <property type="entry name" value="STATOR ELEMENT OF FLAGELLAR MOTOR COMPLEX"/>
    <property type="match status" value="1"/>
</dbReference>
<keyword evidence="1" id="KW-0472">Membrane</keyword>
<dbReference type="PANTHER" id="PTHR30329:SF21">
    <property type="entry name" value="LIPOPROTEIN YIAD-RELATED"/>
    <property type="match status" value="1"/>
</dbReference>
<protein>
    <submittedName>
        <fullName evidence="4">Flagellar motor rotation protein MotB</fullName>
    </submittedName>
</protein>
<dbReference type="InterPro" id="IPR006665">
    <property type="entry name" value="OmpA-like"/>
</dbReference>
<gene>
    <name evidence="4" type="ORF">DB30_02868</name>
</gene>
<evidence type="ECO:0000313" key="4">
    <source>
        <dbReference type="EMBL" id="KIG11678.1"/>
    </source>
</evidence>
<keyword evidence="4" id="KW-0966">Cell projection</keyword>
<keyword evidence="4" id="KW-0282">Flagellum</keyword>
<dbReference type="InterPro" id="IPR050330">
    <property type="entry name" value="Bact_OuterMem_StrucFunc"/>
</dbReference>
<proteinExistence type="predicted"/>
<feature type="domain" description="OmpA-like" evidence="3">
    <location>
        <begin position="162"/>
        <end position="283"/>
    </location>
</feature>
<sequence>MVIESGSSEVLPAPRWGHPVIMALALLVGVGGCVSLQDYDAVKADLAKARSELTDSRGEAKDLRVALDEAQIEVELLDARVGDLEEMIAVAEGRAGDAESQLAELVRNHSNLEASVEDMRKALAQLNHMRAQSEARAAEYRSVLAKFKSLIDNGKLKAKIVDGRMVLELRTDILFGSGSADLSKQGAATIREVGQLLAQIPDRRFQVEGHTDNVPISTKEYPSNWELAAARAINVVKEMVDTGLPAKRVSAASFADSRPTASNKSGKGRAKNRRIEIVLVPDLSDLPGAKDIEKMFE</sequence>
<keyword evidence="2" id="KW-0175">Coiled coil</keyword>
<dbReference type="Gene3D" id="3.30.1330.60">
    <property type="entry name" value="OmpA-like domain"/>
    <property type="match status" value="1"/>
</dbReference>
<evidence type="ECO:0000256" key="2">
    <source>
        <dbReference type="SAM" id="Coils"/>
    </source>
</evidence>
<dbReference type="CDD" id="cd07185">
    <property type="entry name" value="OmpA_C-like"/>
    <property type="match status" value="1"/>
</dbReference>
<name>A0A0C1ZLN1_9BACT</name>
<evidence type="ECO:0000259" key="3">
    <source>
        <dbReference type="PROSITE" id="PS51123"/>
    </source>
</evidence>
<feature type="coiled-coil region" evidence="2">
    <location>
        <begin position="53"/>
        <end position="136"/>
    </location>
</feature>
<evidence type="ECO:0000313" key="5">
    <source>
        <dbReference type="Proteomes" id="UP000031599"/>
    </source>
</evidence>
<dbReference type="Pfam" id="PF00691">
    <property type="entry name" value="OmpA"/>
    <property type="match status" value="1"/>
</dbReference>
<dbReference type="InterPro" id="IPR036737">
    <property type="entry name" value="OmpA-like_sf"/>
</dbReference>